<evidence type="ECO:0000313" key="1">
    <source>
        <dbReference type="EMBL" id="CUS04672.2"/>
    </source>
</evidence>
<organism evidence="1 2">
    <name type="scientific">Candidatus Promineifilum breve</name>
    <dbReference type="NCBI Taxonomy" id="1806508"/>
    <lineage>
        <taxon>Bacteria</taxon>
        <taxon>Bacillati</taxon>
        <taxon>Chloroflexota</taxon>
        <taxon>Ardenticatenia</taxon>
        <taxon>Candidatus Promineifilales</taxon>
        <taxon>Candidatus Promineifilaceae</taxon>
        <taxon>Candidatus Promineifilum</taxon>
    </lineage>
</organism>
<keyword evidence="2" id="KW-1185">Reference proteome</keyword>
<proteinExistence type="predicted"/>
<sequence length="239" mass="27142">MSADSYMTTNYSTETWRPTLKNRLYDLVGPFEEFFNRAIYRPKYNEWCRTRAANTPVFSDRYLQYQFLIDNHGLGGSIDFLEFGVFHGESLQWWLAHNTDAGARFVGFDTFTGLPESWVGLPPGTFSAGGQLPDFKDSRVSLEVGLFQDILVGFLERYPLNRRTVVHVDADLYSATLFVLSTLMPHLKQGDVILFDELGSTYGVTHEFRALCDIESAFGLRYRVLAGADGFVRAAIEIQ</sequence>
<dbReference type="AlphaFoldDB" id="A0A160T4G0"/>
<dbReference type="Gene3D" id="3.40.50.150">
    <property type="entry name" value="Vaccinia Virus protein VP39"/>
    <property type="match status" value="1"/>
</dbReference>
<dbReference type="SUPFAM" id="SSF53335">
    <property type="entry name" value="S-adenosyl-L-methionine-dependent methyltransferases"/>
    <property type="match status" value="1"/>
</dbReference>
<dbReference type="EMBL" id="LN890655">
    <property type="protein sequence ID" value="CUS04672.2"/>
    <property type="molecule type" value="Genomic_DNA"/>
</dbReference>
<evidence type="ECO:0000313" key="2">
    <source>
        <dbReference type="Proteomes" id="UP000215027"/>
    </source>
</evidence>
<accession>A0A160T4G0</accession>
<reference evidence="1" key="1">
    <citation type="submission" date="2016-01" db="EMBL/GenBank/DDBJ databases">
        <authorList>
            <person name="Mcilroy J.S."/>
            <person name="Karst M S."/>
            <person name="Albertsen M."/>
        </authorList>
    </citation>
    <scope>NUCLEOTIDE SEQUENCE</scope>
    <source>
        <strain evidence="1">Cfx-K</strain>
    </source>
</reference>
<dbReference type="InterPro" id="IPR029063">
    <property type="entry name" value="SAM-dependent_MTases_sf"/>
</dbReference>
<dbReference type="KEGG" id="pbf:CFX0092_A2794"/>
<gene>
    <name evidence="1" type="ORF">CFX0092_A2794</name>
</gene>
<dbReference type="Proteomes" id="UP000215027">
    <property type="component" value="Chromosome I"/>
</dbReference>
<name>A0A160T4G0_9CHLR</name>
<dbReference type="Pfam" id="PF13578">
    <property type="entry name" value="Methyltransf_24"/>
    <property type="match status" value="1"/>
</dbReference>
<dbReference type="PANTHER" id="PTHR40036:SF1">
    <property type="entry name" value="MACROCIN O-METHYLTRANSFERASE"/>
    <property type="match status" value="1"/>
</dbReference>
<dbReference type="PANTHER" id="PTHR40036">
    <property type="entry name" value="MACROCIN O-METHYLTRANSFERASE"/>
    <property type="match status" value="1"/>
</dbReference>
<protein>
    <recommendedName>
        <fullName evidence="3">Macrocin O-methyltransferase</fullName>
    </recommendedName>
</protein>
<evidence type="ECO:0008006" key="3">
    <source>
        <dbReference type="Google" id="ProtNLM"/>
    </source>
</evidence>
<dbReference type="InterPro" id="IPR008884">
    <property type="entry name" value="TylF_MeTrfase"/>
</dbReference>